<dbReference type="Proteomes" id="UP000472240">
    <property type="component" value="Chromosome 13"/>
</dbReference>
<dbReference type="GO" id="GO:0005576">
    <property type="term" value="C:extracellular region"/>
    <property type="evidence" value="ECO:0007669"/>
    <property type="project" value="UniProtKB-SubCell"/>
</dbReference>
<evidence type="ECO:0000256" key="2">
    <source>
        <dbReference type="ARBA" id="ARBA00022525"/>
    </source>
</evidence>
<dbReference type="GeneID" id="117033183"/>
<evidence type="ECO:0000256" key="1">
    <source>
        <dbReference type="ARBA" id="ARBA00004613"/>
    </source>
</evidence>
<feature type="domain" description="C-type lectin" evidence="6">
    <location>
        <begin position="48"/>
        <end position="173"/>
    </location>
</feature>
<reference evidence="7" key="5">
    <citation type="submission" date="2025-09" db="UniProtKB">
        <authorList>
            <consortium name="Ensembl"/>
        </authorList>
    </citation>
    <scope>IDENTIFICATION</scope>
</reference>
<dbReference type="GO" id="GO:0030246">
    <property type="term" value="F:carbohydrate binding"/>
    <property type="evidence" value="ECO:0007669"/>
    <property type="project" value="UniProtKB-KW"/>
</dbReference>
<evidence type="ECO:0000256" key="4">
    <source>
        <dbReference type="ARBA" id="ARBA00023157"/>
    </source>
</evidence>
<dbReference type="PROSITE" id="PS00615">
    <property type="entry name" value="C_TYPE_LECTIN_1"/>
    <property type="match status" value="1"/>
</dbReference>
<dbReference type="InterPro" id="IPR050111">
    <property type="entry name" value="C-type_lectin/snaclec_domain"/>
</dbReference>
<reference evidence="7" key="4">
    <citation type="submission" date="2025-08" db="UniProtKB">
        <authorList>
            <consortium name="Ensembl"/>
        </authorList>
    </citation>
    <scope>IDENTIFICATION</scope>
</reference>
<keyword evidence="3" id="KW-0430">Lectin</keyword>
<gene>
    <name evidence="7" type="primary">LOC117033183</name>
</gene>
<dbReference type="Gene3D" id="3.10.100.10">
    <property type="entry name" value="Mannose-Binding Protein A, subunit A"/>
    <property type="match status" value="1"/>
</dbReference>
<dbReference type="SMART" id="SM00034">
    <property type="entry name" value="CLECT"/>
    <property type="match status" value="1"/>
</dbReference>
<keyword evidence="5" id="KW-0732">Signal</keyword>
<organism evidence="7 8">
    <name type="scientific">Rhinolophus ferrumequinum</name>
    <name type="common">Greater horseshoe bat</name>
    <dbReference type="NCBI Taxonomy" id="59479"/>
    <lineage>
        <taxon>Eukaryota</taxon>
        <taxon>Metazoa</taxon>
        <taxon>Chordata</taxon>
        <taxon>Craniata</taxon>
        <taxon>Vertebrata</taxon>
        <taxon>Euteleostomi</taxon>
        <taxon>Mammalia</taxon>
        <taxon>Eutheria</taxon>
        <taxon>Laurasiatheria</taxon>
        <taxon>Chiroptera</taxon>
        <taxon>Yinpterochiroptera</taxon>
        <taxon>Rhinolophoidea</taxon>
        <taxon>Rhinolophidae</taxon>
        <taxon>Rhinolophinae</taxon>
        <taxon>Rhinolophus</taxon>
    </lineage>
</organism>
<dbReference type="InterPro" id="IPR016187">
    <property type="entry name" value="CTDL_fold"/>
</dbReference>
<dbReference type="PANTHER" id="PTHR22803">
    <property type="entry name" value="MANNOSE, PHOSPHOLIPASE, LECTIN RECEPTOR RELATED"/>
    <property type="match status" value="1"/>
</dbReference>
<evidence type="ECO:0000313" key="8">
    <source>
        <dbReference type="Proteomes" id="UP000472240"/>
    </source>
</evidence>
<dbReference type="RefSeq" id="XP_032981089.1">
    <property type="nucleotide sequence ID" value="XM_033125198.1"/>
</dbReference>
<dbReference type="OMA" id="PRISCPS"/>
<evidence type="ECO:0000259" key="6">
    <source>
        <dbReference type="PROSITE" id="PS50041"/>
    </source>
</evidence>
<keyword evidence="8" id="KW-1185">Reference proteome</keyword>
<name>A0A671F6F4_RHIFE</name>
<dbReference type="InterPro" id="IPR016186">
    <property type="entry name" value="C-type_lectin-like/link_sf"/>
</dbReference>
<dbReference type="InParanoid" id="A0A671F6F4"/>
<sequence>MMLSSMALPSMSWMLVSCLMLLSQVQGEDFEKEHTSPRMKCPSGSYAFLSHCYAVFTTPKSWAEANIACQKRPSGNLLSVLSGAEAYFVASLVKNNLNIQSNVWIGLHDPTQGTESSADSWIWSSNDIMNYHAWETDPSTISNHGYCGSLSRSSGYLSWKDYHCYKNLPYICKFKN</sequence>
<reference evidence="8" key="3">
    <citation type="submission" date="2018-12" db="EMBL/GenBank/DDBJ databases">
        <title>G10K-VGP greater horseshoe bat female genome, primary haplotype.</title>
        <authorList>
            <person name="Teeling E."/>
            <person name="Myers G."/>
            <person name="Vernes S."/>
            <person name="Pippel M."/>
            <person name="Winkler S."/>
            <person name="Fedrigo O."/>
            <person name="Rhie A."/>
            <person name="Koren S."/>
            <person name="Phillippy A."/>
            <person name="Lewin H."/>
            <person name="Damas J."/>
            <person name="Howe K."/>
            <person name="Mountcastle J."/>
            <person name="Jarvis E.D."/>
        </authorList>
    </citation>
    <scope>NUCLEOTIDE SEQUENCE [LARGE SCALE GENOMIC DNA]</scope>
</reference>
<dbReference type="SUPFAM" id="SSF56436">
    <property type="entry name" value="C-type lectin-like"/>
    <property type="match status" value="1"/>
</dbReference>
<dbReference type="FunCoup" id="A0A671F6F4">
    <property type="interactions" value="1"/>
</dbReference>
<feature type="signal peptide" evidence="5">
    <location>
        <begin position="1"/>
        <end position="27"/>
    </location>
</feature>
<dbReference type="InterPro" id="IPR018378">
    <property type="entry name" value="C-type_lectin_CS"/>
</dbReference>
<protein>
    <recommendedName>
        <fullName evidence="6">C-type lectin domain-containing protein</fullName>
    </recommendedName>
</protein>
<dbReference type="Ensembl" id="ENSRFET00010022979.1">
    <property type="protein sequence ID" value="ENSRFEP00010021104.1"/>
    <property type="gene ID" value="ENSRFEG00010014177.1"/>
</dbReference>
<dbReference type="InterPro" id="IPR001304">
    <property type="entry name" value="C-type_lectin-like"/>
</dbReference>
<evidence type="ECO:0000256" key="5">
    <source>
        <dbReference type="SAM" id="SignalP"/>
    </source>
</evidence>
<proteinExistence type="predicted"/>
<keyword evidence="2" id="KW-0964">Secreted</keyword>
<dbReference type="PROSITE" id="PS50041">
    <property type="entry name" value="C_TYPE_LECTIN_2"/>
    <property type="match status" value="1"/>
</dbReference>
<feature type="chain" id="PRO_5025440071" description="C-type lectin domain-containing protein" evidence="5">
    <location>
        <begin position="28"/>
        <end position="176"/>
    </location>
</feature>
<evidence type="ECO:0000313" key="7">
    <source>
        <dbReference type="Ensembl" id="ENSRFEP00010021104.1"/>
    </source>
</evidence>
<dbReference type="FunFam" id="3.10.100.10:FF:000015">
    <property type="entry name" value="C-type lectin Cal"/>
    <property type="match status" value="1"/>
</dbReference>
<dbReference type="AlphaFoldDB" id="A0A671F6F4"/>
<evidence type="ECO:0000256" key="3">
    <source>
        <dbReference type="ARBA" id="ARBA00022734"/>
    </source>
</evidence>
<dbReference type="GeneTree" id="ENSGT00940000154447"/>
<reference evidence="7 8" key="1">
    <citation type="journal article" date="2015" name="Annu Rev Anim Biosci">
        <title>The Genome 10K Project: a way forward.</title>
        <authorList>
            <person name="Koepfli K.P."/>
            <person name="Paten B."/>
            <person name="O'Brien S.J."/>
            <person name="Koepfli K.P."/>
            <person name="Paten B."/>
            <person name="Antunes A."/>
            <person name="Belov K."/>
            <person name="Bustamante C."/>
            <person name="Castoe T.A."/>
            <person name="Clawson H."/>
            <person name="Crawford A.J."/>
            <person name="Diekhans M."/>
            <person name="Distel D."/>
            <person name="Durbin R."/>
            <person name="Earl D."/>
            <person name="Fujita M.K."/>
            <person name="Gamble T."/>
            <person name="Georges A."/>
            <person name="Gemmell N."/>
            <person name="Gilbert M.T."/>
            <person name="Graves J.M."/>
            <person name="Green R.E."/>
            <person name="Hickey G."/>
            <person name="Jarvis E.D."/>
            <person name="Johnson W."/>
            <person name="Komissarov A."/>
            <person name="Korf I."/>
            <person name="Kuhn R."/>
            <person name="Larkin D.M."/>
            <person name="Lewin H."/>
            <person name="Lopez J.V."/>
            <person name="Ma J."/>
            <person name="Marques-Bonet T."/>
            <person name="Miller W."/>
            <person name="Murphy R."/>
            <person name="Pevzner P."/>
            <person name="Shapiro B."/>
            <person name="Steiner C."/>
            <person name="Tamazian G."/>
            <person name="Venkatesh B."/>
            <person name="Wang J."/>
            <person name="Wayne R."/>
            <person name="Wiley E."/>
            <person name="Yang H."/>
            <person name="Zhang G."/>
            <person name="Haussler D."/>
            <person name="Ryder O."/>
            <person name="O'Brien S.J."/>
        </authorList>
    </citation>
    <scope>NUCLEOTIDE SEQUENCE</scope>
</reference>
<dbReference type="PRINTS" id="PR01504">
    <property type="entry name" value="PNCREATITSAP"/>
</dbReference>
<dbReference type="OrthoDB" id="418245at2759"/>
<dbReference type="Pfam" id="PF00059">
    <property type="entry name" value="Lectin_C"/>
    <property type="match status" value="1"/>
</dbReference>
<accession>A0A671F6F4</accession>
<comment type="subcellular location">
    <subcellularLocation>
        <location evidence="1">Secreted</location>
    </subcellularLocation>
</comment>
<keyword evidence="4" id="KW-1015">Disulfide bond</keyword>
<dbReference type="KEGG" id="rfq:117033183"/>
<reference evidence="7 8" key="2">
    <citation type="journal article" date="2018" name="Annu Rev Anim Biosci">
        <title>Bat Biology, Genomes, and the Bat1K Project: To Generate Chromosome-Level Genomes for All Living Bat Species.</title>
        <authorList>
            <person name="Teeling E.C."/>
            <person name="Vernes S.C."/>
            <person name="Davalos L.M."/>
            <person name="Ray D.A."/>
            <person name="Gilbert M.T.P."/>
            <person name="Myers E."/>
        </authorList>
    </citation>
    <scope>NUCLEOTIDE SEQUENCE</scope>
</reference>